<name>A0ABQ9KMG8_HEVBR</name>
<gene>
    <name evidence="2" type="ORF">P3X46_031489</name>
</gene>
<dbReference type="PANTHER" id="PTHR33402">
    <property type="entry name" value="VQ MOTIF-CONTAINING PROTEIN 11-LIKE"/>
    <property type="match status" value="1"/>
</dbReference>
<sequence length="122" mass="13504">MLTGSPKLANIVVAAAVSQPNPSPKFQAHNIPPIKSIPKKNQSSSYTNCYSPMNNPHKSHNNNSVNGNLLNAYAKEKAIKEKGFYLHPSPAITPRKVEPRLLHLFPVTSPRVCQVLQILHFE</sequence>
<evidence type="ECO:0000313" key="2">
    <source>
        <dbReference type="EMBL" id="KAJ9140897.1"/>
    </source>
</evidence>
<dbReference type="Proteomes" id="UP001174677">
    <property type="component" value="Chromosome 17"/>
</dbReference>
<feature type="compositionally biased region" description="Polar residues" evidence="1">
    <location>
        <begin position="39"/>
        <end position="56"/>
    </location>
</feature>
<accession>A0ABQ9KMG8</accession>
<evidence type="ECO:0000256" key="1">
    <source>
        <dbReference type="SAM" id="MobiDB-lite"/>
    </source>
</evidence>
<dbReference type="PANTHER" id="PTHR33402:SF16">
    <property type="entry name" value="VQ MOTIF-CONTAINING PROTEIN 13-RELATED"/>
    <property type="match status" value="1"/>
</dbReference>
<organism evidence="2 3">
    <name type="scientific">Hevea brasiliensis</name>
    <name type="common">Para rubber tree</name>
    <name type="synonym">Siphonia brasiliensis</name>
    <dbReference type="NCBI Taxonomy" id="3981"/>
    <lineage>
        <taxon>Eukaryota</taxon>
        <taxon>Viridiplantae</taxon>
        <taxon>Streptophyta</taxon>
        <taxon>Embryophyta</taxon>
        <taxon>Tracheophyta</taxon>
        <taxon>Spermatophyta</taxon>
        <taxon>Magnoliopsida</taxon>
        <taxon>eudicotyledons</taxon>
        <taxon>Gunneridae</taxon>
        <taxon>Pentapetalae</taxon>
        <taxon>rosids</taxon>
        <taxon>fabids</taxon>
        <taxon>Malpighiales</taxon>
        <taxon>Euphorbiaceae</taxon>
        <taxon>Crotonoideae</taxon>
        <taxon>Micrandreae</taxon>
        <taxon>Hevea</taxon>
    </lineage>
</organism>
<reference evidence="2" key="1">
    <citation type="journal article" date="2023" name="Plant Biotechnol. J.">
        <title>Chromosome-level wild Hevea brasiliensis genome provides new tools for genomic-assisted breeding and valuable loci to elevate rubber yield.</title>
        <authorList>
            <person name="Cheng H."/>
            <person name="Song X."/>
            <person name="Hu Y."/>
            <person name="Wu T."/>
            <person name="Yang Q."/>
            <person name="An Z."/>
            <person name="Feng S."/>
            <person name="Deng Z."/>
            <person name="Wu W."/>
            <person name="Zeng X."/>
            <person name="Tu M."/>
            <person name="Wang X."/>
            <person name="Huang H."/>
        </authorList>
    </citation>
    <scope>NUCLEOTIDE SEQUENCE</scope>
    <source>
        <strain evidence="2">MT/VB/25A 57/8</strain>
    </source>
</reference>
<proteinExistence type="predicted"/>
<protein>
    <submittedName>
        <fullName evidence="2">Uncharacterized protein</fullName>
    </submittedName>
</protein>
<evidence type="ECO:0000313" key="3">
    <source>
        <dbReference type="Proteomes" id="UP001174677"/>
    </source>
</evidence>
<comment type="caution">
    <text evidence="2">The sequence shown here is derived from an EMBL/GenBank/DDBJ whole genome shotgun (WGS) entry which is preliminary data.</text>
</comment>
<feature type="region of interest" description="Disordered" evidence="1">
    <location>
        <begin position="20"/>
        <end position="67"/>
    </location>
</feature>
<dbReference type="InterPro" id="IPR039611">
    <property type="entry name" value="VQ_4/11/13/19/31/33"/>
</dbReference>
<keyword evidence="3" id="KW-1185">Reference proteome</keyword>
<dbReference type="EMBL" id="JARPOI010000017">
    <property type="protein sequence ID" value="KAJ9140897.1"/>
    <property type="molecule type" value="Genomic_DNA"/>
</dbReference>